<name>A0A9D1DVR8_9FIRM</name>
<proteinExistence type="predicted"/>
<dbReference type="AlphaFoldDB" id="A0A9D1DVR8"/>
<accession>A0A9D1DVR8</accession>
<organism evidence="1 2">
    <name type="scientific">Candidatus Onthousia excrementipullorum</name>
    <dbReference type="NCBI Taxonomy" id="2840884"/>
    <lineage>
        <taxon>Bacteria</taxon>
        <taxon>Bacillati</taxon>
        <taxon>Bacillota</taxon>
        <taxon>Bacilli</taxon>
        <taxon>Candidatus Onthousia</taxon>
    </lineage>
</organism>
<comment type="caution">
    <text evidence="1">The sequence shown here is derived from an EMBL/GenBank/DDBJ whole genome shotgun (WGS) entry which is preliminary data.</text>
</comment>
<reference evidence="1" key="1">
    <citation type="submission" date="2020-10" db="EMBL/GenBank/DDBJ databases">
        <authorList>
            <person name="Gilroy R."/>
        </authorList>
    </citation>
    <scope>NUCLEOTIDE SEQUENCE</scope>
    <source>
        <strain evidence="1">CHK184-20233</strain>
    </source>
</reference>
<dbReference type="Proteomes" id="UP000824232">
    <property type="component" value="Unassembled WGS sequence"/>
</dbReference>
<gene>
    <name evidence="1" type="ORF">IAB38_06600</name>
</gene>
<protein>
    <submittedName>
        <fullName evidence="1">Uncharacterized protein</fullName>
    </submittedName>
</protein>
<sequence length="238" mass="27735">MQEIVADTINDLEFLKLQLTTEIDVIKNGIKSLEALEAVQEYIALKQEIDKTSNIIKSIELIKRIEELKDNYVVVKQYEETPITIKYYQEKLNYLENLISVNGIIYNKEREDKVLYSPVTALKHLINLKEQEGLPASFTIEELNNYINAVRNSLQAYKVYEDDKVVNDILSYKVYENPHNYDIKNVKELPSIKLEYLNEKDSLTEREQEAFFGTEVYKALGISKDKDKVKRIGVMKNV</sequence>
<reference evidence="1" key="2">
    <citation type="journal article" date="2021" name="PeerJ">
        <title>Extensive microbial diversity within the chicken gut microbiome revealed by metagenomics and culture.</title>
        <authorList>
            <person name="Gilroy R."/>
            <person name="Ravi A."/>
            <person name="Getino M."/>
            <person name="Pursley I."/>
            <person name="Horton D.L."/>
            <person name="Alikhan N.F."/>
            <person name="Baker D."/>
            <person name="Gharbi K."/>
            <person name="Hall N."/>
            <person name="Watson M."/>
            <person name="Adriaenssens E.M."/>
            <person name="Foster-Nyarko E."/>
            <person name="Jarju S."/>
            <person name="Secka A."/>
            <person name="Antonio M."/>
            <person name="Oren A."/>
            <person name="Chaudhuri R.R."/>
            <person name="La Ragione R."/>
            <person name="Hildebrand F."/>
            <person name="Pallen M.J."/>
        </authorList>
    </citation>
    <scope>NUCLEOTIDE SEQUENCE</scope>
    <source>
        <strain evidence="1">CHK184-20233</strain>
    </source>
</reference>
<dbReference type="EMBL" id="DVHC01000062">
    <property type="protein sequence ID" value="HIR59704.1"/>
    <property type="molecule type" value="Genomic_DNA"/>
</dbReference>
<evidence type="ECO:0000313" key="2">
    <source>
        <dbReference type="Proteomes" id="UP000824232"/>
    </source>
</evidence>
<evidence type="ECO:0000313" key="1">
    <source>
        <dbReference type="EMBL" id="HIR59704.1"/>
    </source>
</evidence>